<comment type="caution">
    <text evidence="2">The sequence shown here is derived from an EMBL/GenBank/DDBJ whole genome shotgun (WGS) entry which is preliminary data.</text>
</comment>
<organism evidence="2 3">
    <name type="scientific">Phyllachora maydis</name>
    <dbReference type="NCBI Taxonomy" id="1825666"/>
    <lineage>
        <taxon>Eukaryota</taxon>
        <taxon>Fungi</taxon>
        <taxon>Dikarya</taxon>
        <taxon>Ascomycota</taxon>
        <taxon>Pezizomycotina</taxon>
        <taxon>Sordariomycetes</taxon>
        <taxon>Sordariomycetidae</taxon>
        <taxon>Phyllachorales</taxon>
        <taxon>Phyllachoraceae</taxon>
        <taxon>Phyllachora</taxon>
    </lineage>
</organism>
<evidence type="ECO:0000313" key="3">
    <source>
        <dbReference type="Proteomes" id="UP001217918"/>
    </source>
</evidence>
<feature type="transmembrane region" description="Helical" evidence="1">
    <location>
        <begin position="76"/>
        <end position="95"/>
    </location>
</feature>
<evidence type="ECO:0000256" key="1">
    <source>
        <dbReference type="SAM" id="Phobius"/>
    </source>
</evidence>
<gene>
    <name evidence="2" type="ORF">P8C59_006456</name>
</gene>
<dbReference type="EMBL" id="JAQQPM010000005">
    <property type="protein sequence ID" value="KAK2072080.1"/>
    <property type="molecule type" value="Genomic_DNA"/>
</dbReference>
<name>A0AAD9I7Q0_9PEZI</name>
<keyword evidence="1" id="KW-0472">Membrane</keyword>
<dbReference type="AlphaFoldDB" id="A0AAD9I7Q0"/>
<protein>
    <submittedName>
        <fullName evidence="2">Uncharacterized protein</fullName>
    </submittedName>
</protein>
<keyword evidence="3" id="KW-1185">Reference proteome</keyword>
<accession>A0AAD9I7Q0</accession>
<keyword evidence="1" id="KW-0812">Transmembrane</keyword>
<sequence>MHARPESASERLRKEASFQAPGKDRLLLWLAARSPRFHRHMDPAGPGHDPGPGPTVTDTKARAMITPAAAGRYLRLYVRPLVGMLLGIAIFHLAVGARPPMAPDQPPAPALPLSPPHRRAPPLTARDKVVKEACQVHEAIMHAPLQCFPDGVRDLFALVGAHPRIPCADVHTANLEHMAHLARVAGCDRELPFRADLILSDATSRDIYDEVFGPVLAIFYPGLWPFFPDLTTDGDADTYLRAALDQLATYHHTPICIRQTNIDG</sequence>
<reference evidence="2" key="1">
    <citation type="journal article" date="2023" name="Mol. Plant Microbe Interact.">
        <title>Elucidating the Obligate Nature and Biological Capacity of an Invasive Fungal Corn Pathogen.</title>
        <authorList>
            <person name="MacCready J.S."/>
            <person name="Roggenkamp E.M."/>
            <person name="Gdanetz K."/>
            <person name="Chilvers M.I."/>
        </authorList>
    </citation>
    <scope>NUCLEOTIDE SEQUENCE</scope>
    <source>
        <strain evidence="2">PM02</strain>
    </source>
</reference>
<dbReference type="Proteomes" id="UP001217918">
    <property type="component" value="Unassembled WGS sequence"/>
</dbReference>
<evidence type="ECO:0000313" key="2">
    <source>
        <dbReference type="EMBL" id="KAK2072080.1"/>
    </source>
</evidence>
<proteinExistence type="predicted"/>
<keyword evidence="1" id="KW-1133">Transmembrane helix</keyword>